<dbReference type="STRING" id="1797542.A3J59_03920"/>
<evidence type="ECO:0008006" key="4">
    <source>
        <dbReference type="Google" id="ProtNLM"/>
    </source>
</evidence>
<proteinExistence type="predicted"/>
<dbReference type="AlphaFoldDB" id="A0A1G1YJQ1"/>
<dbReference type="InterPro" id="IPR011467">
    <property type="entry name" value="DUF1573"/>
</dbReference>
<dbReference type="Proteomes" id="UP000177310">
    <property type="component" value="Unassembled WGS sequence"/>
</dbReference>
<dbReference type="Gene3D" id="2.60.40.10">
    <property type="entry name" value="Immunoglobulins"/>
    <property type="match status" value="1"/>
</dbReference>
<reference evidence="2 3" key="1">
    <citation type="journal article" date="2016" name="Nat. Commun.">
        <title>Thousands of microbial genomes shed light on interconnected biogeochemical processes in an aquifer system.</title>
        <authorList>
            <person name="Anantharaman K."/>
            <person name="Brown C.T."/>
            <person name="Hug L.A."/>
            <person name="Sharon I."/>
            <person name="Castelle C.J."/>
            <person name="Probst A.J."/>
            <person name="Thomas B.C."/>
            <person name="Singh A."/>
            <person name="Wilkins M.J."/>
            <person name="Karaoz U."/>
            <person name="Brodie E.L."/>
            <person name="Williams K.H."/>
            <person name="Hubbard S.S."/>
            <person name="Banfield J.F."/>
        </authorList>
    </citation>
    <scope>NUCLEOTIDE SEQUENCE [LARGE SCALE GENOMIC DNA]</scope>
</reference>
<feature type="transmembrane region" description="Helical" evidence="1">
    <location>
        <begin position="12"/>
        <end position="33"/>
    </location>
</feature>
<dbReference type="EMBL" id="MHIL01000010">
    <property type="protein sequence ID" value="OGY52036.1"/>
    <property type="molecule type" value="Genomic_DNA"/>
</dbReference>
<protein>
    <recommendedName>
        <fullName evidence="4">DUF1573 domain-containing protein</fullName>
    </recommendedName>
</protein>
<evidence type="ECO:0000313" key="3">
    <source>
        <dbReference type="Proteomes" id="UP000177310"/>
    </source>
</evidence>
<evidence type="ECO:0000256" key="1">
    <source>
        <dbReference type="SAM" id="Phobius"/>
    </source>
</evidence>
<sequence length="175" mass="17889">MSLATWLHRYQSHVVVFGVVVATVALIAGLVAAGSRSAPPSPDGQSASTSRLAADRSANDFGAISMAAGLVSTDFTIRNTTSETLTISKLSTSCMCTSASLQINESTFGPFGMPGHGVIPAINQTLASGATAKVTVTFDPAAHGPSGIGRIVRNVYLDGPSGERLSLTIQATVKP</sequence>
<gene>
    <name evidence="2" type="ORF">A3J59_03920</name>
</gene>
<dbReference type="InterPro" id="IPR013783">
    <property type="entry name" value="Ig-like_fold"/>
</dbReference>
<evidence type="ECO:0000313" key="2">
    <source>
        <dbReference type="EMBL" id="OGY52036.1"/>
    </source>
</evidence>
<keyword evidence="1" id="KW-0472">Membrane</keyword>
<keyword evidence="1" id="KW-0812">Transmembrane</keyword>
<organism evidence="2 3">
    <name type="scientific">Candidatus Buchananbacteria bacterium RIFCSPHIGHO2_02_FULL_56_16</name>
    <dbReference type="NCBI Taxonomy" id="1797542"/>
    <lineage>
        <taxon>Bacteria</taxon>
        <taxon>Candidatus Buchananiibacteriota</taxon>
    </lineage>
</organism>
<keyword evidence="1" id="KW-1133">Transmembrane helix</keyword>
<dbReference type="Pfam" id="PF07610">
    <property type="entry name" value="DUF1573"/>
    <property type="match status" value="1"/>
</dbReference>
<name>A0A1G1YJQ1_9BACT</name>
<comment type="caution">
    <text evidence="2">The sequence shown here is derived from an EMBL/GenBank/DDBJ whole genome shotgun (WGS) entry which is preliminary data.</text>
</comment>
<accession>A0A1G1YJQ1</accession>